<evidence type="ECO:0000256" key="1">
    <source>
        <dbReference type="ARBA" id="ARBA00022729"/>
    </source>
</evidence>
<keyword evidence="1" id="KW-0732">Signal</keyword>
<accession>A0ABY5NNY9</accession>
<dbReference type="Proteomes" id="UP001317001">
    <property type="component" value="Chromosome"/>
</dbReference>
<gene>
    <name evidence="3" type="ORF">NPX36_07795</name>
</gene>
<keyword evidence="4" id="KW-1185">Reference proteome</keyword>
<name>A0ABY5NNY9_9FLAO</name>
<dbReference type="InterPro" id="IPR052918">
    <property type="entry name" value="Motility_Chemotaxis_Reg"/>
</dbReference>
<feature type="domain" description="Secretion system C-terminal sorting" evidence="2">
    <location>
        <begin position="307"/>
        <end position="374"/>
    </location>
</feature>
<sequence>MRYNSSGQLLGSMALPFDYGSQLVDSYTSFRLDENNNRYYMAGFRSEGGFNTPFPLSYGGTAFTKNAYILAIDAGNGNEIWRREIDGSLDGNSINDLVLDNANGDIYIGGKINRKSGTDIKIINSKNPTLNPYAFSLSVNGNMPFIAKLNSSGTVQWARTPSGYNLPTADTRQYYGYGLALRNNANEVAFATMGSNTIWDGFSINRPQGHESDPMLMRFNKQTGAVIGMHDIQGSAGKNHLLTAVAVDNDGNYVVGGGYQGSLFTSGGTVSALGSIGYYDFFVAKLGASTCGTAVSTDKFHKLNVNVYPNPTTDIVNIETQETLQNYEVYNVLGQQIQQSNFNSNNQINLHGATAGTYFIKITTTQGSTATVKVVKK</sequence>
<dbReference type="NCBIfam" id="TIGR04183">
    <property type="entry name" value="Por_Secre_tail"/>
    <property type="match status" value="1"/>
</dbReference>
<protein>
    <submittedName>
        <fullName evidence="3">T9SS type A sorting domain-containing protein</fullName>
    </submittedName>
</protein>
<dbReference type="EMBL" id="CP102382">
    <property type="protein sequence ID" value="UUV20271.1"/>
    <property type="molecule type" value="Genomic_DNA"/>
</dbReference>
<evidence type="ECO:0000313" key="3">
    <source>
        <dbReference type="EMBL" id="UUV20271.1"/>
    </source>
</evidence>
<reference evidence="3 4" key="1">
    <citation type="submission" date="2022-08" db="EMBL/GenBank/DDBJ databases">
        <title>Myroides zhujiangensis sp. nov., a novel bacterium isolated from sediment in the Pearl River Estuary.</title>
        <authorList>
            <person name="Cui L."/>
        </authorList>
    </citation>
    <scope>NUCLEOTIDE SEQUENCE [LARGE SCALE GENOMIC DNA]</scope>
    <source>
        <strain evidence="3 4">SCSIO 72103</strain>
    </source>
</reference>
<dbReference type="RefSeq" id="WP_257498177.1">
    <property type="nucleotide sequence ID" value="NZ_CP102382.1"/>
</dbReference>
<proteinExistence type="predicted"/>
<evidence type="ECO:0000313" key="4">
    <source>
        <dbReference type="Proteomes" id="UP001317001"/>
    </source>
</evidence>
<dbReference type="InterPro" id="IPR015943">
    <property type="entry name" value="WD40/YVTN_repeat-like_dom_sf"/>
</dbReference>
<dbReference type="Pfam" id="PF18962">
    <property type="entry name" value="Por_Secre_tail"/>
    <property type="match status" value="1"/>
</dbReference>
<dbReference type="SUPFAM" id="SSF50998">
    <property type="entry name" value="Quinoprotein alcohol dehydrogenase-like"/>
    <property type="match status" value="1"/>
</dbReference>
<evidence type="ECO:0000259" key="2">
    <source>
        <dbReference type="Pfam" id="PF18962"/>
    </source>
</evidence>
<dbReference type="Gene3D" id="2.130.10.10">
    <property type="entry name" value="YVTN repeat-like/Quinoprotein amine dehydrogenase"/>
    <property type="match status" value="1"/>
</dbReference>
<dbReference type="InterPro" id="IPR026444">
    <property type="entry name" value="Secre_tail"/>
</dbReference>
<dbReference type="PANTHER" id="PTHR35580">
    <property type="entry name" value="CELL SURFACE GLYCOPROTEIN (S-LAYER PROTEIN)-LIKE PROTEIN"/>
    <property type="match status" value="1"/>
</dbReference>
<dbReference type="InterPro" id="IPR011047">
    <property type="entry name" value="Quinoprotein_ADH-like_sf"/>
</dbReference>
<organism evidence="3 4">
    <name type="scientific">Paenimyroides aestuarii</name>
    <dbReference type="NCBI Taxonomy" id="2968490"/>
    <lineage>
        <taxon>Bacteria</taxon>
        <taxon>Pseudomonadati</taxon>
        <taxon>Bacteroidota</taxon>
        <taxon>Flavobacteriia</taxon>
        <taxon>Flavobacteriales</taxon>
        <taxon>Flavobacteriaceae</taxon>
        <taxon>Paenimyroides</taxon>
    </lineage>
</organism>
<dbReference type="PANTHER" id="PTHR35580:SF1">
    <property type="entry name" value="PHYTASE-LIKE DOMAIN-CONTAINING PROTEIN"/>
    <property type="match status" value="1"/>
</dbReference>